<accession>A0A087ANS3</accession>
<keyword evidence="2" id="KW-0378">Hydrolase</keyword>
<sequence>MSENMPQTGTGVERLRLWRERFRETLAPSPLEDAEQLAARLDLTHAHPSGIAKLFASGQVSLDSLFRDNGMLRAAGRRIERVLDDRAAKSRVSGMAELSLVVGIATWSGRQMPVLLYPVDVERRGDSVTTGTTIRFTGRVHLNSAFVNEMRNGGVELDERDLFDGSHYATGSPETSTVFSAITNLATQVFGDFAIERHIVIGCFFDPSTQMLLESQRIIDALAQGPTGNTLLDALAGYGSAADALRNDAIAEFSPFDGDPHSEFEAGDVDNATRYAASVAAGGHSVVLDCAAGVNTAEQAVALASRCVMSGRSVLYVPCVSDQKRRFMQAMRANELGGLVLDLADPDTNGAIDKQLITAVGFQSGVATSRFDQLSDELVGVRSRLTRYLGDLHGVNQDWDVSAYQTIQHLANIAELPTHPATRVRLSKESARALKGRLDEWSDRLRRAGELGEFVIGPADTAWYKASLFTEEEAVAAYQRVSDVLLKMLPATREQVTSVVQTCGFPVPNTANDWARQVTVLKNLRRVLDVFQPEIFERDINAMIEASKSKAARKAEGTTLGFWERHRLLKEAKSLLRVGAQVENLHDALQVVARQAEQWRVFVPHGGWPVLPPHLDDIIDTQEQLAADLTALDTVLATTPSGGDLQSLDLNQVETRLKALYDDRLALDTLPERCRLERDFQTVGLGELVGDLNARRVDVDAVDGELQLAWWTTVFEDIVRSSAIISNQDGLAMQAAADRFVQVDIEHVRSVGPMVAQETTRRLCDMLFARTQEANLLHTTLAGSHKVPLSRIRRDHAEIFAAAKPVLVATPAALSATTDPEPVADVAVIDAGAHMQPLELLTIASRVRQVVVLAHCDTTSCEGLKMLTDMLPRITMKPSSSRRSPRLTAFLEAEGYGALSYDVAKAGGQGHVLFHRIEANGVPVMTSGLVESSQQEIDEVVRLITERAAEFTIVPAGYTLTVVVLTGVFRLRLGAELKSLAARNKSMDRFLRHVRLVDIDEVTGAYATDVILSLSYAKTAHGRLLQQFGDAGSAGGRGMLLDALALTSRHLDIVAAFGSEDMEDERLHQPGAKLLKSILQWAEQLDDQPVLPQSLDAGSNVLFNDLAERIRKRGLEVAVDYGFEKGLRIPMVVGLKNRPFALAVMTDDTGFMGIQSTRERHRVLMQRMQTLGWSVMTVWSVGAFVNPEKEVDRIIARLGELYRDVQ</sequence>
<dbReference type="InterPro" id="IPR049468">
    <property type="entry name" value="Restrct_endonuc-II-like_dom"/>
</dbReference>
<evidence type="ECO:0000259" key="1">
    <source>
        <dbReference type="Pfam" id="PF18741"/>
    </source>
</evidence>
<dbReference type="Pfam" id="PF18741">
    <property type="entry name" value="MTES_1575"/>
    <property type="match status" value="1"/>
</dbReference>
<feature type="domain" description="Restriction endonuclease type II-like" evidence="1">
    <location>
        <begin position="1105"/>
        <end position="1198"/>
    </location>
</feature>
<dbReference type="eggNOG" id="COG1112">
    <property type="taxonomic scope" value="Bacteria"/>
</dbReference>
<keyword evidence="2" id="KW-0547">Nucleotide-binding</keyword>
<evidence type="ECO:0000313" key="3">
    <source>
        <dbReference type="Proteomes" id="UP000029046"/>
    </source>
</evidence>
<reference evidence="2 3" key="1">
    <citation type="submission" date="2014-03" db="EMBL/GenBank/DDBJ databases">
        <title>Genomics of Bifidobacteria.</title>
        <authorList>
            <person name="Ventura M."/>
            <person name="Milani C."/>
            <person name="Lugli G.A."/>
        </authorList>
    </citation>
    <scope>NUCLEOTIDE SEQUENCE [LARGE SCALE GENOMIC DNA]</scope>
    <source>
        <strain evidence="2 3">LMG 11586</strain>
    </source>
</reference>
<name>A0A087ANS3_9BIFI</name>
<evidence type="ECO:0000313" key="2">
    <source>
        <dbReference type="EMBL" id="KFI60423.1"/>
    </source>
</evidence>
<organism evidence="2 3">
    <name type="scientific">Bifidobacterium pullorum subsp. gallinarum</name>
    <dbReference type="NCBI Taxonomy" id="78344"/>
    <lineage>
        <taxon>Bacteria</taxon>
        <taxon>Bacillati</taxon>
        <taxon>Actinomycetota</taxon>
        <taxon>Actinomycetes</taxon>
        <taxon>Bifidobacteriales</taxon>
        <taxon>Bifidobacteriaceae</taxon>
        <taxon>Bifidobacterium</taxon>
    </lineage>
</organism>
<keyword evidence="2" id="KW-0347">Helicase</keyword>
<keyword evidence="2" id="KW-0067">ATP-binding</keyword>
<proteinExistence type="predicted"/>
<dbReference type="AlphaFoldDB" id="A0A087ANS3"/>
<dbReference type="EMBL" id="JGYX01000005">
    <property type="protein sequence ID" value="KFI60423.1"/>
    <property type="molecule type" value="Genomic_DNA"/>
</dbReference>
<dbReference type="OrthoDB" id="9757917at2"/>
<gene>
    <name evidence="2" type="ORF">BIGA_1014</name>
</gene>
<protein>
    <submittedName>
        <fullName evidence="2">Superfamily I DNA and RNA helicases and helicase subunit</fullName>
    </submittedName>
</protein>
<dbReference type="GO" id="GO:0004386">
    <property type="term" value="F:helicase activity"/>
    <property type="evidence" value="ECO:0007669"/>
    <property type="project" value="UniProtKB-KW"/>
</dbReference>
<comment type="caution">
    <text evidence="2">The sequence shown here is derived from an EMBL/GenBank/DDBJ whole genome shotgun (WGS) entry which is preliminary data.</text>
</comment>
<keyword evidence="3" id="KW-1185">Reference proteome</keyword>
<dbReference type="Proteomes" id="UP000029046">
    <property type="component" value="Unassembled WGS sequence"/>
</dbReference>
<dbReference type="RefSeq" id="WP_033505299.1">
    <property type="nucleotide sequence ID" value="NZ_JGYX01000005.1"/>
</dbReference>